<evidence type="ECO:0000256" key="1">
    <source>
        <dbReference type="SAM" id="MobiDB-lite"/>
    </source>
</evidence>
<gene>
    <name evidence="3" type="ORF">PACLA_8A030911</name>
</gene>
<reference evidence="3" key="1">
    <citation type="submission" date="2020-04" db="EMBL/GenBank/DDBJ databases">
        <authorList>
            <person name="Alioto T."/>
            <person name="Alioto T."/>
            <person name="Gomez Garrido J."/>
        </authorList>
    </citation>
    <scope>NUCLEOTIDE SEQUENCE</scope>
    <source>
        <strain evidence="3">A484AB</strain>
    </source>
</reference>
<name>A0A7D9HXX8_PARCT</name>
<feature type="transmembrane region" description="Helical" evidence="2">
    <location>
        <begin position="91"/>
        <end position="114"/>
    </location>
</feature>
<proteinExistence type="predicted"/>
<dbReference type="GO" id="GO:0016020">
    <property type="term" value="C:membrane"/>
    <property type="evidence" value="ECO:0007669"/>
    <property type="project" value="InterPro"/>
</dbReference>
<sequence length="226" mass="25344">MCQAGLRPLLIYQLTETTALYYFFQFVIEGVCGKNAFGDIAIDDISLMDSCPPRENSTSKRTSVSTTPTISPSQILCGSEDKGTMNDSSRIIIIVITLGVGVFLSIALSIFFLIKYKRLKRALHLSSPVNIPLATNEISPEAFPVDEEEVYESVENVDQNFYEDVATNANESEDKSAEGSTFDYVIPAHERRETNEDIKMGRNSPDYERLDPSKREAHHYQKLVKT</sequence>
<dbReference type="PROSITE" id="PS50060">
    <property type="entry name" value="MAM_2"/>
    <property type="match status" value="1"/>
</dbReference>
<dbReference type="OrthoDB" id="412155at2759"/>
<keyword evidence="2" id="KW-0812">Transmembrane</keyword>
<accession>A0A7D9HXX8</accession>
<comment type="caution">
    <text evidence="3">The sequence shown here is derived from an EMBL/GenBank/DDBJ whole genome shotgun (WGS) entry which is preliminary data.</text>
</comment>
<evidence type="ECO:0000313" key="3">
    <source>
        <dbReference type="EMBL" id="CAB3995535.1"/>
    </source>
</evidence>
<keyword evidence="4" id="KW-1185">Reference proteome</keyword>
<organism evidence="3 4">
    <name type="scientific">Paramuricea clavata</name>
    <name type="common">Red gorgonian</name>
    <name type="synonym">Violescent sea-whip</name>
    <dbReference type="NCBI Taxonomy" id="317549"/>
    <lineage>
        <taxon>Eukaryota</taxon>
        <taxon>Metazoa</taxon>
        <taxon>Cnidaria</taxon>
        <taxon>Anthozoa</taxon>
        <taxon>Octocorallia</taxon>
        <taxon>Malacalcyonacea</taxon>
        <taxon>Plexauridae</taxon>
        <taxon>Paramuricea</taxon>
    </lineage>
</organism>
<evidence type="ECO:0000313" key="4">
    <source>
        <dbReference type="Proteomes" id="UP001152795"/>
    </source>
</evidence>
<feature type="compositionally biased region" description="Basic and acidic residues" evidence="1">
    <location>
        <begin position="188"/>
        <end position="219"/>
    </location>
</feature>
<feature type="region of interest" description="Disordered" evidence="1">
    <location>
        <begin position="169"/>
        <end position="226"/>
    </location>
</feature>
<evidence type="ECO:0000256" key="2">
    <source>
        <dbReference type="SAM" id="Phobius"/>
    </source>
</evidence>
<dbReference type="Proteomes" id="UP001152795">
    <property type="component" value="Unassembled WGS sequence"/>
</dbReference>
<dbReference type="Gene3D" id="2.60.120.200">
    <property type="match status" value="1"/>
</dbReference>
<keyword evidence="2" id="KW-0472">Membrane</keyword>
<dbReference type="EMBL" id="CACRXK020002682">
    <property type="protein sequence ID" value="CAB3995535.1"/>
    <property type="molecule type" value="Genomic_DNA"/>
</dbReference>
<dbReference type="AlphaFoldDB" id="A0A7D9HXX8"/>
<keyword evidence="2" id="KW-1133">Transmembrane helix</keyword>
<dbReference type="InterPro" id="IPR000998">
    <property type="entry name" value="MAM_dom"/>
</dbReference>
<protein>
    <submittedName>
        <fullName evidence="3">---NA</fullName>
    </submittedName>
</protein>